<accession>A0AAE1YF34</accession>
<sequence>MATLARICRRLPRALSTTLPAWAFSAQAAESAAKPDPSSSSHKGIAGSSEMGLYGPEKDHTWWYTTALPCGMAPFSVATLTRLQLGFVQMYRNGVLSTPLDLLLQIGVDRNDLNKVFVQLTLEFLSKQGLINFVPLHDLLVERLLDFCC</sequence>
<organism evidence="1 2">
    <name type="scientific">Sesamum alatum</name>
    <dbReference type="NCBI Taxonomy" id="300844"/>
    <lineage>
        <taxon>Eukaryota</taxon>
        <taxon>Viridiplantae</taxon>
        <taxon>Streptophyta</taxon>
        <taxon>Embryophyta</taxon>
        <taxon>Tracheophyta</taxon>
        <taxon>Spermatophyta</taxon>
        <taxon>Magnoliopsida</taxon>
        <taxon>eudicotyledons</taxon>
        <taxon>Gunneridae</taxon>
        <taxon>Pentapetalae</taxon>
        <taxon>asterids</taxon>
        <taxon>lamiids</taxon>
        <taxon>Lamiales</taxon>
        <taxon>Pedaliaceae</taxon>
        <taxon>Sesamum</taxon>
    </lineage>
</organism>
<dbReference type="Proteomes" id="UP001293254">
    <property type="component" value="Unassembled WGS sequence"/>
</dbReference>
<name>A0AAE1YF34_9LAMI</name>
<reference evidence="1" key="2">
    <citation type="journal article" date="2024" name="Plant">
        <title>Genomic evolution and insights into agronomic trait innovations of Sesamum species.</title>
        <authorList>
            <person name="Miao H."/>
            <person name="Wang L."/>
            <person name="Qu L."/>
            <person name="Liu H."/>
            <person name="Sun Y."/>
            <person name="Le M."/>
            <person name="Wang Q."/>
            <person name="Wei S."/>
            <person name="Zheng Y."/>
            <person name="Lin W."/>
            <person name="Duan Y."/>
            <person name="Cao H."/>
            <person name="Xiong S."/>
            <person name="Wang X."/>
            <person name="Wei L."/>
            <person name="Li C."/>
            <person name="Ma Q."/>
            <person name="Ju M."/>
            <person name="Zhao R."/>
            <person name="Li G."/>
            <person name="Mu C."/>
            <person name="Tian Q."/>
            <person name="Mei H."/>
            <person name="Zhang T."/>
            <person name="Gao T."/>
            <person name="Zhang H."/>
        </authorList>
    </citation>
    <scope>NUCLEOTIDE SEQUENCE</scope>
    <source>
        <strain evidence="1">3651</strain>
    </source>
</reference>
<proteinExistence type="predicted"/>
<evidence type="ECO:0000313" key="1">
    <source>
        <dbReference type="EMBL" id="KAK4428686.1"/>
    </source>
</evidence>
<evidence type="ECO:0000313" key="2">
    <source>
        <dbReference type="Proteomes" id="UP001293254"/>
    </source>
</evidence>
<comment type="caution">
    <text evidence="1">The sequence shown here is derived from an EMBL/GenBank/DDBJ whole genome shotgun (WGS) entry which is preliminary data.</text>
</comment>
<reference evidence="1" key="1">
    <citation type="submission" date="2020-06" db="EMBL/GenBank/DDBJ databases">
        <authorList>
            <person name="Li T."/>
            <person name="Hu X."/>
            <person name="Zhang T."/>
            <person name="Song X."/>
            <person name="Zhang H."/>
            <person name="Dai N."/>
            <person name="Sheng W."/>
            <person name="Hou X."/>
            <person name="Wei L."/>
        </authorList>
    </citation>
    <scope>NUCLEOTIDE SEQUENCE</scope>
    <source>
        <strain evidence="1">3651</strain>
        <tissue evidence="1">Leaf</tissue>
    </source>
</reference>
<keyword evidence="2" id="KW-1185">Reference proteome</keyword>
<dbReference type="EMBL" id="JACGWO010000004">
    <property type="protein sequence ID" value="KAK4428686.1"/>
    <property type="molecule type" value="Genomic_DNA"/>
</dbReference>
<protein>
    <submittedName>
        <fullName evidence="1">Uncharacterized protein</fullName>
    </submittedName>
</protein>
<dbReference type="AlphaFoldDB" id="A0AAE1YF34"/>
<gene>
    <name evidence="1" type="ORF">Salat_1168400</name>
</gene>